<dbReference type="Pfam" id="PF14684">
    <property type="entry name" value="Tricorn_C1"/>
    <property type="match status" value="1"/>
</dbReference>
<reference evidence="12 13" key="1">
    <citation type="submission" date="2019-08" db="EMBL/GenBank/DDBJ databases">
        <authorList>
            <person name="Liang Q."/>
        </authorList>
    </citation>
    <scope>NUCLEOTIDE SEQUENCE [LARGE SCALE GENOMIC DNA]</scope>
    <source>
        <strain evidence="12 13">V1718</strain>
    </source>
</reference>
<evidence type="ECO:0000256" key="7">
    <source>
        <dbReference type="PIRNR" id="PIRNR036421"/>
    </source>
</evidence>
<keyword evidence="13" id="KW-1185">Reference proteome</keyword>
<dbReference type="Proteomes" id="UP000321595">
    <property type="component" value="Chromosome"/>
</dbReference>
<dbReference type="OrthoDB" id="9758793at2"/>
<dbReference type="Gene3D" id="2.130.10.10">
    <property type="entry name" value="YVTN repeat-like/Quinoprotein amine dehydrogenase"/>
    <property type="match status" value="1"/>
</dbReference>
<dbReference type="SMART" id="SM00245">
    <property type="entry name" value="TSPc"/>
    <property type="match status" value="1"/>
</dbReference>
<feature type="region of interest" description="Disordered" evidence="10">
    <location>
        <begin position="1065"/>
        <end position="1088"/>
    </location>
</feature>
<evidence type="ECO:0000313" key="13">
    <source>
        <dbReference type="Proteomes" id="UP000321595"/>
    </source>
</evidence>
<dbReference type="InterPro" id="IPR015943">
    <property type="entry name" value="WD40/YVTN_repeat-like_dom_sf"/>
</dbReference>
<keyword evidence="6 7" id="KW-0720">Serine protease</keyword>
<gene>
    <name evidence="12" type="ORF">FRD01_10240</name>
</gene>
<comment type="similarity">
    <text evidence="2 7">Belongs to the peptidase S41B family.</text>
</comment>
<keyword evidence="3 7" id="KW-0963">Cytoplasm</keyword>
<protein>
    <recommendedName>
        <fullName evidence="7">Tricorn protease homolog</fullName>
        <ecNumber evidence="7">3.4.21.-</ecNumber>
    </recommendedName>
</protein>
<evidence type="ECO:0000256" key="1">
    <source>
        <dbReference type="ARBA" id="ARBA00004496"/>
    </source>
</evidence>
<evidence type="ECO:0000256" key="8">
    <source>
        <dbReference type="PIRSR" id="PIRSR036421-1"/>
    </source>
</evidence>
<name>A0A5B8XQN1_9DELT</name>
<dbReference type="InterPro" id="IPR005151">
    <property type="entry name" value="Tail-specific_protease"/>
</dbReference>
<dbReference type="SUPFAM" id="SSF52096">
    <property type="entry name" value="ClpP/crotonase"/>
    <property type="match status" value="1"/>
</dbReference>
<sequence>MNQGYYRYPTVFEDRVVFVSDDDLWEVPLSGGRASRLTSGMGEISRPYFSPDGKWIAFTSDEEGNKEVYVMPSDGGPAQRLTYLGVESLTVGWTPESKIVFITTHAQPFVRPFVLFEVPLDGGEPHQLPWGPAMGISYQDAPGKDGVVLARNSDDLARWKRYKGGTAGTLWITRDGDEWERLFPDITSGFCRPMWIGERIYFISDFEDHGNIYSCDLFGQDLVRHTDHEGFYARYATCHASHIVYTVAGALWTLDTATGQEREIPVGFPSPRTQLKRRYIDPLPYVSEVTLHPEGHSMAVVTRGSVFNFAHWEGAVRQTGRASAVGYRSPVYLDGERILVVSDEGGEERFEIHAAQGVEDPKPIAVGFDIGRPLELGLNSKGILAFTNHRHEICVLDPATGEGRVLDRSEYERIEGFSWSSDGRYLAYSVLTSTNTAVIRVHDFQTDQTHDVTTGEFRDVLPVFDPEGRYLYFVSHRFFEPVQDQLFFEVSFPASAKPCLITLRSDVPSPFVERPRPLDGDSDEDEDEPETEKTGDSDEGENAKEEEEVLEIEFEGIEERVDSFPVAVSDYAQIDATDERVFWTSFGIEGSGFRSALSPPKPSGRIAYFNIKENEVKPFAVEVDGFLLGPDRKTMLLWGEGLRVVSASAAMVGEDDEDDMPSRKSGWVDLNRIGLMVDPKAEWKQMLRESWRLMRDHFWDPDLGGVDWNAIWDRYLPLLDRVSTRGEFSDVVWTMQGELGTSHAYELGGDYRRGSPAIPGFLGADFEWDEGAQGYRLTHIARGDAWSPDGSPLAKIGIDARVGDVVMGINGTRVEPNVPIQQYLLNLAGQDVELVLARKPSSQDEEPVVQAITVKSLYSERPARYREWVMRNRAQVHAATEGRVGYIHIPDMSLIGFAEFHRSFLQEVHRNGLIVDVRNNAGGYVSQLLLEKLARQRFGWDINRWGTPTPYPAESVAGPLVALTDEHAGSDGDIFSHTFKLMKLGPLVGKRTWGGVVGIWPRHPLADGSITTQPEFCFWFTDVGYDVENYGTTPDIEVEIPPHDFQGSRDAQLETAIKAVLDLPPAPELPDFGPKPNKFTRPLPRRKV</sequence>
<dbReference type="EMBL" id="CP042467">
    <property type="protein sequence ID" value="QED27611.1"/>
    <property type="molecule type" value="Genomic_DNA"/>
</dbReference>
<evidence type="ECO:0000256" key="5">
    <source>
        <dbReference type="ARBA" id="ARBA00022801"/>
    </source>
</evidence>
<dbReference type="Gene3D" id="3.30.750.44">
    <property type="match status" value="1"/>
</dbReference>
<dbReference type="InterPro" id="IPR012393">
    <property type="entry name" value="Tricorn_protease"/>
</dbReference>
<feature type="active site" description="Nucleophile" evidence="8">
    <location>
        <position position="970"/>
    </location>
</feature>
<dbReference type="Pfam" id="PF26549">
    <property type="entry name" value="Tricorn_N"/>
    <property type="match status" value="1"/>
</dbReference>
<dbReference type="Pfam" id="PF14685">
    <property type="entry name" value="PDZ_Tricorn"/>
    <property type="match status" value="1"/>
</dbReference>
<dbReference type="EC" id="3.4.21.-" evidence="7"/>
<evidence type="ECO:0000256" key="2">
    <source>
        <dbReference type="ARBA" id="ARBA00008524"/>
    </source>
</evidence>
<dbReference type="PANTHER" id="PTHR43253">
    <property type="entry name" value="TRICORN PROTEASE HOMOLOG 2-RELATED"/>
    <property type="match status" value="1"/>
</dbReference>
<dbReference type="InterPro" id="IPR036034">
    <property type="entry name" value="PDZ_sf"/>
</dbReference>
<comment type="function">
    <text evidence="7">Degrades oligopeptides.</text>
</comment>
<accession>A0A5B8XQN1</accession>
<dbReference type="InterPro" id="IPR029045">
    <property type="entry name" value="ClpP/crotonase-like_dom_sf"/>
</dbReference>
<dbReference type="InterPro" id="IPR029414">
    <property type="entry name" value="Tricorn_PDZ"/>
</dbReference>
<evidence type="ECO:0000256" key="9">
    <source>
        <dbReference type="PIRSR" id="PIRSR036421-3"/>
    </source>
</evidence>
<dbReference type="GO" id="GO:0006508">
    <property type="term" value="P:proteolysis"/>
    <property type="evidence" value="ECO:0007669"/>
    <property type="project" value="UniProtKB-UniRule"/>
</dbReference>
<comment type="subcellular location">
    <subcellularLocation>
        <location evidence="1 7">Cytoplasm</location>
    </subcellularLocation>
</comment>
<evidence type="ECO:0000256" key="3">
    <source>
        <dbReference type="ARBA" id="ARBA00022490"/>
    </source>
</evidence>
<dbReference type="Gene3D" id="2.120.10.60">
    <property type="entry name" value="Tricorn protease N-terminal domain"/>
    <property type="match status" value="1"/>
</dbReference>
<dbReference type="InterPro" id="IPR028204">
    <property type="entry name" value="Tricorn_C1"/>
</dbReference>
<organism evidence="12 13">
    <name type="scientific">Microvenator marinus</name>
    <dbReference type="NCBI Taxonomy" id="2600177"/>
    <lineage>
        <taxon>Bacteria</taxon>
        <taxon>Deltaproteobacteria</taxon>
        <taxon>Bradymonadales</taxon>
        <taxon>Microvenatoraceae</taxon>
        <taxon>Microvenator</taxon>
    </lineage>
</organism>
<feature type="region of interest" description="Disordered" evidence="10">
    <location>
        <begin position="511"/>
        <end position="547"/>
    </location>
</feature>
<dbReference type="KEGG" id="bbae:FRD01_10240"/>
<dbReference type="GO" id="GO:0005737">
    <property type="term" value="C:cytoplasm"/>
    <property type="evidence" value="ECO:0007669"/>
    <property type="project" value="UniProtKB-SubCell"/>
</dbReference>
<feature type="compositionally biased region" description="Acidic residues" evidence="10">
    <location>
        <begin position="520"/>
        <end position="530"/>
    </location>
</feature>
<evidence type="ECO:0000256" key="6">
    <source>
        <dbReference type="ARBA" id="ARBA00022825"/>
    </source>
</evidence>
<keyword evidence="5 7" id="KW-0378">Hydrolase</keyword>
<dbReference type="RefSeq" id="WP_146959302.1">
    <property type="nucleotide sequence ID" value="NZ_CP042467.1"/>
</dbReference>
<evidence type="ECO:0000313" key="12">
    <source>
        <dbReference type="EMBL" id="QED27611.1"/>
    </source>
</evidence>
<feature type="domain" description="Tail specific protease" evidence="11">
    <location>
        <begin position="849"/>
        <end position="1039"/>
    </location>
</feature>
<dbReference type="SUPFAM" id="SSF82171">
    <property type="entry name" value="DPP6 N-terminal domain-like"/>
    <property type="match status" value="1"/>
</dbReference>
<dbReference type="CDD" id="cd07562">
    <property type="entry name" value="Peptidase_S41_TRI"/>
    <property type="match status" value="1"/>
</dbReference>
<evidence type="ECO:0000256" key="4">
    <source>
        <dbReference type="ARBA" id="ARBA00022670"/>
    </source>
</evidence>
<feature type="active site" description="Charge relay system" evidence="8">
    <location>
        <position position="743"/>
    </location>
</feature>
<dbReference type="AlphaFoldDB" id="A0A5B8XQN1"/>
<feature type="site" description="Transition state stabilizer; via amide nitrogen" evidence="9">
    <location>
        <position position="971"/>
    </location>
</feature>
<feature type="compositionally biased region" description="Acidic residues" evidence="10">
    <location>
        <begin position="537"/>
        <end position="547"/>
    </location>
</feature>
<dbReference type="Gene3D" id="2.30.42.10">
    <property type="match status" value="1"/>
</dbReference>
<proteinExistence type="inferred from homology"/>
<dbReference type="SUPFAM" id="SSF69304">
    <property type="entry name" value="Tricorn protease N-terminal domain"/>
    <property type="match status" value="1"/>
</dbReference>
<dbReference type="PIRSF" id="PIRSF036421">
    <property type="entry name" value="Tricorn_protease"/>
    <property type="match status" value="1"/>
</dbReference>
<dbReference type="PANTHER" id="PTHR43253:SF1">
    <property type="entry name" value="TRICORN PROTEASE HOMOLOG 2-RELATED"/>
    <property type="match status" value="1"/>
</dbReference>
<evidence type="ECO:0000256" key="10">
    <source>
        <dbReference type="SAM" id="MobiDB-lite"/>
    </source>
</evidence>
<keyword evidence="4 7" id="KW-0645">Protease</keyword>
<dbReference type="GO" id="GO:0008236">
    <property type="term" value="F:serine-type peptidase activity"/>
    <property type="evidence" value="ECO:0007669"/>
    <property type="project" value="UniProtKB-UniRule"/>
</dbReference>
<feature type="active site" description="Charge relay system" evidence="8">
    <location>
        <position position="1028"/>
    </location>
</feature>
<dbReference type="Gene3D" id="3.90.226.10">
    <property type="entry name" value="2-enoyl-CoA Hydratase, Chain A, domain 1"/>
    <property type="match status" value="1"/>
</dbReference>
<dbReference type="Pfam" id="PF03572">
    <property type="entry name" value="Peptidase_S41"/>
    <property type="match status" value="1"/>
</dbReference>
<dbReference type="Pfam" id="PF26550">
    <property type="entry name" value="Tricorn_2nd"/>
    <property type="match status" value="1"/>
</dbReference>
<dbReference type="SUPFAM" id="SSF50156">
    <property type="entry name" value="PDZ domain-like"/>
    <property type="match status" value="1"/>
</dbReference>
<evidence type="ECO:0000259" key="11">
    <source>
        <dbReference type="SMART" id="SM00245"/>
    </source>
</evidence>